<name>A0ABV7YWE0_9BACT</name>
<dbReference type="Proteomes" id="UP001595616">
    <property type="component" value="Unassembled WGS sequence"/>
</dbReference>
<dbReference type="RefSeq" id="WP_379838151.1">
    <property type="nucleotide sequence ID" value="NZ_JBHRYQ010000001.1"/>
</dbReference>
<evidence type="ECO:0000313" key="2">
    <source>
        <dbReference type="EMBL" id="MFC3811310.1"/>
    </source>
</evidence>
<protein>
    <submittedName>
        <fullName evidence="2">Oxygenase MpaB family protein</fullName>
        <ecNumber evidence="2">1.-.-.-</ecNumber>
    </submittedName>
</protein>
<dbReference type="EC" id="1.-.-.-" evidence="2"/>
<dbReference type="Pfam" id="PF09995">
    <property type="entry name" value="MPAB_Lcp_cat"/>
    <property type="match status" value="1"/>
</dbReference>
<dbReference type="EMBL" id="JBHRYQ010000001">
    <property type="protein sequence ID" value="MFC3811310.1"/>
    <property type="molecule type" value="Genomic_DNA"/>
</dbReference>
<comment type="caution">
    <text evidence="2">The sequence shown here is derived from an EMBL/GenBank/DDBJ whole genome shotgun (WGS) entry which is preliminary data.</text>
</comment>
<accession>A0ABV7YWE0</accession>
<keyword evidence="3" id="KW-1185">Reference proteome</keyword>
<dbReference type="GO" id="GO:0016491">
    <property type="term" value="F:oxidoreductase activity"/>
    <property type="evidence" value="ECO:0007669"/>
    <property type="project" value="UniProtKB-KW"/>
</dbReference>
<keyword evidence="2" id="KW-0560">Oxidoreductase</keyword>
<proteinExistence type="predicted"/>
<gene>
    <name evidence="2" type="ORF">ACFOOI_11660</name>
</gene>
<evidence type="ECO:0000259" key="1">
    <source>
        <dbReference type="Pfam" id="PF09995"/>
    </source>
</evidence>
<evidence type="ECO:0000313" key="3">
    <source>
        <dbReference type="Proteomes" id="UP001595616"/>
    </source>
</evidence>
<dbReference type="InterPro" id="IPR018713">
    <property type="entry name" value="MPAB/Lcp_cat_dom"/>
</dbReference>
<sequence length="253" mass="29309">MPEYFVEPDSLVRKIWGRTDSVLLIFAASAAEFSLNNAVDWLFFTGKIPAKPIARMMSTVEYAWHILFSEEKTALATIKAVRQIHGGVENARKMNIPDAAYRDILNMLIDYSIKSHELIHGAISDAEKAEVFTAFKRFGTEMGIPGIPDTYFRWELERAQTLKSNFSRSTYTVKLQESYRKNLGELRHWILVEIQKMMLDPKLLSMLQLTNKSWLRMPIGVYTLIKNSKVALWLIMQVIPKEFQKNLKQINKY</sequence>
<feature type="domain" description="ER-bound oxygenase mpaB/mpaB'/Rubber oxygenase catalytic" evidence="1">
    <location>
        <begin position="50"/>
        <end position="148"/>
    </location>
</feature>
<reference evidence="3" key="1">
    <citation type="journal article" date="2019" name="Int. J. Syst. Evol. Microbiol.">
        <title>The Global Catalogue of Microorganisms (GCM) 10K type strain sequencing project: providing services to taxonomists for standard genome sequencing and annotation.</title>
        <authorList>
            <consortium name="The Broad Institute Genomics Platform"/>
            <consortium name="The Broad Institute Genome Sequencing Center for Infectious Disease"/>
            <person name="Wu L."/>
            <person name="Ma J."/>
        </authorList>
    </citation>
    <scope>NUCLEOTIDE SEQUENCE [LARGE SCALE GENOMIC DNA]</scope>
    <source>
        <strain evidence="3">CECT 7956</strain>
    </source>
</reference>
<organism evidence="2 3">
    <name type="scientific">Lacihabitans lacunae</name>
    <dbReference type="NCBI Taxonomy" id="1028214"/>
    <lineage>
        <taxon>Bacteria</taxon>
        <taxon>Pseudomonadati</taxon>
        <taxon>Bacteroidota</taxon>
        <taxon>Cytophagia</taxon>
        <taxon>Cytophagales</taxon>
        <taxon>Leadbetterellaceae</taxon>
        <taxon>Lacihabitans</taxon>
    </lineage>
</organism>